<keyword evidence="1" id="KW-0812">Transmembrane</keyword>
<evidence type="ECO:0000313" key="2">
    <source>
        <dbReference type="EMBL" id="SFD61571.1"/>
    </source>
</evidence>
<dbReference type="Pfam" id="PF20327">
    <property type="entry name" value="DUF6622"/>
    <property type="match status" value="1"/>
</dbReference>
<dbReference type="RefSeq" id="WP_091876356.1">
    <property type="nucleotide sequence ID" value="NZ_FOLD01000030.1"/>
</dbReference>
<accession>A0A1I1TSE4</accession>
<dbReference type="InterPro" id="IPR046730">
    <property type="entry name" value="DUF6622"/>
</dbReference>
<sequence length="175" mass="18650">MLPQILAKTPLYVWAILAFLVYRGVVAARDRDMTATRMLVIPLAMLALSLQGMATKFGASPVAWSAWLLGAGALMLQRWTSSGERISAGSVAGSVRVRGSWAPLVLMLTIFLVNYTVAVALAIRPVLAAHAVFATTACGLFGASSGYFLGQLARDLAAWRRMLSLHPDASELGTT</sequence>
<dbReference type="EMBL" id="FOLD01000030">
    <property type="protein sequence ID" value="SFD61571.1"/>
    <property type="molecule type" value="Genomic_DNA"/>
</dbReference>
<keyword evidence="1" id="KW-0472">Membrane</keyword>
<dbReference type="Proteomes" id="UP000198639">
    <property type="component" value="Unassembled WGS sequence"/>
</dbReference>
<protein>
    <recommendedName>
        <fullName evidence="4">Transmembrane protein</fullName>
    </recommendedName>
</protein>
<evidence type="ECO:0000313" key="3">
    <source>
        <dbReference type="Proteomes" id="UP000198639"/>
    </source>
</evidence>
<dbReference type="OrthoDB" id="3034721at2"/>
<feature type="transmembrane region" description="Helical" evidence="1">
    <location>
        <begin position="12"/>
        <end position="28"/>
    </location>
</feature>
<feature type="transmembrane region" description="Helical" evidence="1">
    <location>
        <begin position="129"/>
        <end position="150"/>
    </location>
</feature>
<organism evidence="2 3">
    <name type="scientific">Massilia yuzhufengensis</name>
    <dbReference type="NCBI Taxonomy" id="1164594"/>
    <lineage>
        <taxon>Bacteria</taxon>
        <taxon>Pseudomonadati</taxon>
        <taxon>Pseudomonadota</taxon>
        <taxon>Betaproteobacteria</taxon>
        <taxon>Burkholderiales</taxon>
        <taxon>Oxalobacteraceae</taxon>
        <taxon>Telluria group</taxon>
        <taxon>Massilia</taxon>
    </lineage>
</organism>
<keyword evidence="1" id="KW-1133">Transmembrane helix</keyword>
<proteinExistence type="predicted"/>
<evidence type="ECO:0008006" key="4">
    <source>
        <dbReference type="Google" id="ProtNLM"/>
    </source>
</evidence>
<evidence type="ECO:0000256" key="1">
    <source>
        <dbReference type="SAM" id="Phobius"/>
    </source>
</evidence>
<keyword evidence="3" id="KW-1185">Reference proteome</keyword>
<gene>
    <name evidence="2" type="ORF">SAMN05216204_13023</name>
</gene>
<dbReference type="AlphaFoldDB" id="A0A1I1TSE4"/>
<name>A0A1I1TSE4_9BURK</name>
<dbReference type="STRING" id="1164594.SAMN05216204_13023"/>
<feature type="transmembrane region" description="Helical" evidence="1">
    <location>
        <begin position="101"/>
        <end position="123"/>
    </location>
</feature>
<reference evidence="3" key="1">
    <citation type="submission" date="2016-10" db="EMBL/GenBank/DDBJ databases">
        <authorList>
            <person name="Varghese N."/>
            <person name="Submissions S."/>
        </authorList>
    </citation>
    <scope>NUCLEOTIDE SEQUENCE [LARGE SCALE GENOMIC DNA]</scope>
    <source>
        <strain evidence="3">CGMCC 1.12041</strain>
    </source>
</reference>